<accession>A0AAW4U1T3</accession>
<feature type="transmembrane region" description="Helical" evidence="6">
    <location>
        <begin position="260"/>
        <end position="280"/>
    </location>
</feature>
<proteinExistence type="predicted"/>
<dbReference type="InterPro" id="IPR020846">
    <property type="entry name" value="MFS_dom"/>
</dbReference>
<evidence type="ECO:0000256" key="5">
    <source>
        <dbReference type="ARBA" id="ARBA00023136"/>
    </source>
</evidence>
<keyword evidence="2" id="KW-0813">Transport</keyword>
<dbReference type="InterPro" id="IPR011701">
    <property type="entry name" value="MFS"/>
</dbReference>
<keyword evidence="4 6" id="KW-1133">Transmembrane helix</keyword>
<organism evidence="8 9">
    <name type="scientific">Megamonas funiformis</name>
    <dbReference type="NCBI Taxonomy" id="437897"/>
    <lineage>
        <taxon>Bacteria</taxon>
        <taxon>Bacillati</taxon>
        <taxon>Bacillota</taxon>
        <taxon>Negativicutes</taxon>
        <taxon>Selenomonadales</taxon>
        <taxon>Selenomonadaceae</taxon>
        <taxon>Megamonas</taxon>
    </lineage>
</organism>
<dbReference type="RefSeq" id="WP_008538918.1">
    <property type="nucleotide sequence ID" value="NZ_CAUBDY010000002.1"/>
</dbReference>
<dbReference type="Pfam" id="PF07690">
    <property type="entry name" value="MFS_1"/>
    <property type="match status" value="1"/>
</dbReference>
<dbReference type="SUPFAM" id="SSF103473">
    <property type="entry name" value="MFS general substrate transporter"/>
    <property type="match status" value="1"/>
</dbReference>
<dbReference type="InterPro" id="IPR036259">
    <property type="entry name" value="MFS_trans_sf"/>
</dbReference>
<reference evidence="8" key="1">
    <citation type="submission" date="2021-10" db="EMBL/GenBank/DDBJ databases">
        <title>Collection of gut derived symbiotic bacterial strains cultured from healthy donors.</title>
        <authorList>
            <person name="Lin H."/>
            <person name="Littmann E."/>
            <person name="Claire K."/>
            <person name="Pamer E."/>
        </authorList>
    </citation>
    <scope>NUCLEOTIDE SEQUENCE</scope>
    <source>
        <strain evidence="8">MSK.7.16</strain>
    </source>
</reference>
<comment type="subcellular location">
    <subcellularLocation>
        <location evidence="1">Cell membrane</location>
        <topology evidence="1">Multi-pass membrane protein</topology>
    </subcellularLocation>
</comment>
<dbReference type="CDD" id="cd17319">
    <property type="entry name" value="MFS_ExuT_GudP_like"/>
    <property type="match status" value="1"/>
</dbReference>
<protein>
    <submittedName>
        <fullName evidence="8">MFS transporter</fullName>
    </submittedName>
</protein>
<feature type="domain" description="Major facilitator superfamily (MFS) profile" evidence="7">
    <location>
        <begin position="11"/>
        <end position="414"/>
    </location>
</feature>
<feature type="transmembrane region" description="Helical" evidence="6">
    <location>
        <begin position="224"/>
        <end position="245"/>
    </location>
</feature>
<feature type="transmembrane region" description="Helical" evidence="6">
    <location>
        <begin position="49"/>
        <end position="69"/>
    </location>
</feature>
<feature type="transmembrane region" description="Helical" evidence="6">
    <location>
        <begin position="359"/>
        <end position="382"/>
    </location>
</feature>
<dbReference type="AlphaFoldDB" id="A0AAW4U1T3"/>
<evidence type="ECO:0000259" key="7">
    <source>
        <dbReference type="PROSITE" id="PS50850"/>
    </source>
</evidence>
<dbReference type="PROSITE" id="PS50850">
    <property type="entry name" value="MFS"/>
    <property type="match status" value="1"/>
</dbReference>
<dbReference type="EMBL" id="JAJCGD010000001">
    <property type="protein sequence ID" value="MCB6827133.1"/>
    <property type="molecule type" value="Genomic_DNA"/>
</dbReference>
<evidence type="ECO:0000313" key="8">
    <source>
        <dbReference type="EMBL" id="MCB6827133.1"/>
    </source>
</evidence>
<dbReference type="Proteomes" id="UP001198190">
    <property type="component" value="Unassembled WGS sequence"/>
</dbReference>
<comment type="caution">
    <text evidence="8">The sequence shown here is derived from an EMBL/GenBank/DDBJ whole genome shotgun (WGS) entry which is preliminary data.</text>
</comment>
<feature type="transmembrane region" description="Helical" evidence="6">
    <location>
        <begin position="300"/>
        <end position="317"/>
    </location>
</feature>
<evidence type="ECO:0000256" key="6">
    <source>
        <dbReference type="SAM" id="Phobius"/>
    </source>
</evidence>
<dbReference type="PANTHER" id="PTHR11662:SF399">
    <property type="entry name" value="FI19708P1-RELATED"/>
    <property type="match status" value="1"/>
</dbReference>
<feature type="transmembrane region" description="Helical" evidence="6">
    <location>
        <begin position="323"/>
        <end position="347"/>
    </location>
</feature>
<dbReference type="InterPro" id="IPR050382">
    <property type="entry name" value="MFS_Na/Anion_cotransporter"/>
</dbReference>
<sequence>MNDIAKKRKIIMILLFACGVINYLDRSALSISAGHIAGEFALSSSEMGIIFSAFSVGYALFNLVGGMAADKFGPKDTLLVAVIVWSLFSGALIFAVGFLSILIIRIIFGMAEGPLSTTMNKTIDLWYPDNKKTSVMGICSSGTPLGAAISGPIVGYITLNVGWRESFIVITLIGLVWALIWYKMVDKKPAKVSEEFNQKAEEKISTTKIRVTLRKGFYLKRPTIIFTALAFFAYNYILFFFLTWFPSYLQKGLGIGLEEVSLISVIPWTFGFVAIAIGGIISDKITDSREWKDPLTPKRLVLGICLLISGGAVIVAANTTNFILIIAMITVSVFALYFTGGIYWGVVNDIVDSSNVGSIGGAMHAVGNCAGILGPAITGFIVQATDSFIPAFILAGTIGVLGALGALINVKKLNISESEIALNKK</sequence>
<evidence type="ECO:0000313" key="9">
    <source>
        <dbReference type="Proteomes" id="UP001198190"/>
    </source>
</evidence>
<feature type="transmembrane region" description="Helical" evidence="6">
    <location>
        <begin position="78"/>
        <end position="108"/>
    </location>
</feature>
<feature type="transmembrane region" description="Helical" evidence="6">
    <location>
        <begin position="388"/>
        <end position="408"/>
    </location>
</feature>
<dbReference type="PANTHER" id="PTHR11662">
    <property type="entry name" value="SOLUTE CARRIER FAMILY 17"/>
    <property type="match status" value="1"/>
</dbReference>
<feature type="transmembrane region" description="Helical" evidence="6">
    <location>
        <begin position="166"/>
        <end position="182"/>
    </location>
</feature>
<evidence type="ECO:0000256" key="1">
    <source>
        <dbReference type="ARBA" id="ARBA00004651"/>
    </source>
</evidence>
<dbReference type="GO" id="GO:0022857">
    <property type="term" value="F:transmembrane transporter activity"/>
    <property type="evidence" value="ECO:0007669"/>
    <property type="project" value="InterPro"/>
</dbReference>
<dbReference type="Gene3D" id="1.20.1250.20">
    <property type="entry name" value="MFS general substrate transporter like domains"/>
    <property type="match status" value="2"/>
</dbReference>
<dbReference type="GeneID" id="62777737"/>
<keyword evidence="5 6" id="KW-0472">Membrane</keyword>
<evidence type="ECO:0000256" key="4">
    <source>
        <dbReference type="ARBA" id="ARBA00022989"/>
    </source>
</evidence>
<dbReference type="GO" id="GO:0005886">
    <property type="term" value="C:plasma membrane"/>
    <property type="evidence" value="ECO:0007669"/>
    <property type="project" value="UniProtKB-SubCell"/>
</dbReference>
<evidence type="ECO:0000256" key="2">
    <source>
        <dbReference type="ARBA" id="ARBA00022448"/>
    </source>
</evidence>
<evidence type="ECO:0000256" key="3">
    <source>
        <dbReference type="ARBA" id="ARBA00022692"/>
    </source>
</evidence>
<keyword evidence="3 6" id="KW-0812">Transmembrane</keyword>
<name>A0AAW4U1T3_9FIRM</name>
<gene>
    <name evidence="8" type="ORF">LIY65_00370</name>
</gene>